<accession>A0A951UD38</accession>
<reference evidence="1" key="2">
    <citation type="journal article" date="2022" name="Microbiol. Resour. Announc.">
        <title>Metagenome Sequencing to Explore Phylogenomics of Terrestrial Cyanobacteria.</title>
        <authorList>
            <person name="Ward R.D."/>
            <person name="Stajich J.E."/>
            <person name="Johansen J.R."/>
            <person name="Huntemann M."/>
            <person name="Clum A."/>
            <person name="Foster B."/>
            <person name="Foster B."/>
            <person name="Roux S."/>
            <person name="Palaniappan K."/>
            <person name="Varghese N."/>
            <person name="Mukherjee S."/>
            <person name="Reddy T.B.K."/>
            <person name="Daum C."/>
            <person name="Copeland A."/>
            <person name="Chen I.A."/>
            <person name="Ivanova N.N."/>
            <person name="Kyrpides N.C."/>
            <person name="Shapiro N."/>
            <person name="Eloe-Fadrosh E.A."/>
            <person name="Pietrasiak N."/>
        </authorList>
    </citation>
    <scope>NUCLEOTIDE SEQUENCE</scope>
    <source>
        <strain evidence="1">CPER-KK1</strain>
    </source>
</reference>
<dbReference type="GO" id="GO:0003677">
    <property type="term" value="F:DNA binding"/>
    <property type="evidence" value="ECO:0007669"/>
    <property type="project" value="InterPro"/>
</dbReference>
<proteinExistence type="predicted"/>
<dbReference type="EMBL" id="JAHHIF010000081">
    <property type="protein sequence ID" value="MBW4549073.1"/>
    <property type="molecule type" value="Genomic_DNA"/>
</dbReference>
<evidence type="ECO:0000313" key="1">
    <source>
        <dbReference type="EMBL" id="MBW4549073.1"/>
    </source>
</evidence>
<dbReference type="Pfam" id="PF05869">
    <property type="entry name" value="Dam"/>
    <property type="match status" value="1"/>
</dbReference>
<name>A0A951UD38_9CYAN</name>
<dbReference type="InterPro" id="IPR008593">
    <property type="entry name" value="Dam_MeTrfase"/>
</dbReference>
<comment type="caution">
    <text evidence="1">The sequence shown here is derived from an EMBL/GenBank/DDBJ whole genome shotgun (WGS) entry which is preliminary data.</text>
</comment>
<dbReference type="Proteomes" id="UP000753908">
    <property type="component" value="Unassembled WGS sequence"/>
</dbReference>
<dbReference type="AlphaFoldDB" id="A0A951UD38"/>
<dbReference type="GO" id="GO:0009007">
    <property type="term" value="F:site-specific DNA-methyltransferase (adenine-specific) activity"/>
    <property type="evidence" value="ECO:0007669"/>
    <property type="project" value="InterPro"/>
</dbReference>
<reference evidence="1" key="1">
    <citation type="submission" date="2021-05" db="EMBL/GenBank/DDBJ databases">
        <authorList>
            <person name="Pietrasiak N."/>
            <person name="Ward R."/>
            <person name="Stajich J.E."/>
            <person name="Kurbessoian T."/>
        </authorList>
    </citation>
    <scope>NUCLEOTIDE SEQUENCE</scope>
    <source>
        <strain evidence="1">CPER-KK1</strain>
    </source>
</reference>
<sequence>MALKPSKPEREVFWMQVKSALDKLSLTTEQRLKIEGAIAQKVPRGKHEKFITAKSDEHYTPKYFLEAVVESMGGIDLDPASNSKDNPNVPASNHLTLEDDALKHDWAGRVFLNPPFSEVSKFIKKLIAEIDSGRVTEAIVLTKSDTRTNWYKQLRQNAQSLCFAEGYHRFGDADNSATFGVLLSYFGKNQARFREVFKKFGVCSGD</sequence>
<evidence type="ECO:0000313" key="2">
    <source>
        <dbReference type="Proteomes" id="UP000753908"/>
    </source>
</evidence>
<protein>
    <submittedName>
        <fullName evidence="1">Phage N-6-adenine-methyltransferase</fullName>
    </submittedName>
</protein>
<dbReference type="GO" id="GO:0009307">
    <property type="term" value="P:DNA restriction-modification system"/>
    <property type="evidence" value="ECO:0007669"/>
    <property type="project" value="InterPro"/>
</dbReference>
<organism evidence="1 2">
    <name type="scientific">Symplocastrum torsivum CPER-KK1</name>
    <dbReference type="NCBI Taxonomy" id="450513"/>
    <lineage>
        <taxon>Bacteria</taxon>
        <taxon>Bacillati</taxon>
        <taxon>Cyanobacteriota</taxon>
        <taxon>Cyanophyceae</taxon>
        <taxon>Oscillatoriophycideae</taxon>
        <taxon>Oscillatoriales</taxon>
        <taxon>Microcoleaceae</taxon>
        <taxon>Symplocastrum</taxon>
    </lineage>
</organism>
<gene>
    <name evidence="1" type="ORF">KME25_32415</name>
</gene>